<dbReference type="SUPFAM" id="SSF51419">
    <property type="entry name" value="PLP-binding barrel"/>
    <property type="match status" value="1"/>
</dbReference>
<dbReference type="GO" id="GO:0036088">
    <property type="term" value="P:D-serine catabolic process"/>
    <property type="evidence" value="ECO:0007669"/>
    <property type="project" value="TreeGrafter"/>
</dbReference>
<dbReference type="KEGG" id="pyg:AWM70_00495"/>
<accession>A0A1B1N6G9</accession>
<dbReference type="SMART" id="SM01119">
    <property type="entry name" value="D-ser_dehydrat"/>
    <property type="match status" value="1"/>
</dbReference>
<comment type="similarity">
    <text evidence="1">Belongs to the DSD1 family.</text>
</comment>
<dbReference type="EMBL" id="CP014167">
    <property type="protein sequence ID" value="ANS77012.1"/>
    <property type="molecule type" value="Genomic_DNA"/>
</dbReference>
<proteinExistence type="inferred from homology"/>
<evidence type="ECO:0000256" key="2">
    <source>
        <dbReference type="ARBA" id="ARBA00023239"/>
    </source>
</evidence>
<feature type="domain" description="D-serine dehydratase-like" evidence="3">
    <location>
        <begin position="241"/>
        <end position="334"/>
    </location>
</feature>
<dbReference type="InterPro" id="IPR001608">
    <property type="entry name" value="Ala_racemase_N"/>
</dbReference>
<evidence type="ECO:0000313" key="5">
    <source>
        <dbReference type="Proteomes" id="UP000092573"/>
    </source>
</evidence>
<dbReference type="STRING" id="1462996.AWM70_00495"/>
<name>A0A1B1N6G9_9BACL</name>
<dbReference type="InterPro" id="IPR042208">
    <property type="entry name" value="D-ser_dehydrat-like_sf"/>
</dbReference>
<evidence type="ECO:0000259" key="3">
    <source>
        <dbReference type="SMART" id="SM01119"/>
    </source>
</evidence>
<keyword evidence="2" id="KW-0456">Lyase</keyword>
<dbReference type="AlphaFoldDB" id="A0A1B1N6G9"/>
<dbReference type="PANTHER" id="PTHR28004">
    <property type="entry name" value="ZGC:162816-RELATED"/>
    <property type="match status" value="1"/>
</dbReference>
<dbReference type="Gene3D" id="2.40.37.20">
    <property type="entry name" value="D-serine dehydratase-like domain"/>
    <property type="match status" value="1"/>
</dbReference>
<dbReference type="InterPro" id="IPR051466">
    <property type="entry name" value="D-amino_acid_metab_enzyme"/>
</dbReference>
<evidence type="ECO:0000313" key="4">
    <source>
        <dbReference type="EMBL" id="ANS77012.1"/>
    </source>
</evidence>
<gene>
    <name evidence="4" type="ORF">AWM70_00495</name>
</gene>
<sequence length="351" mass="37199">MDIVEANVSRMAHKLKENGLRHRPHIKSHKSVELAKLQLDAGAIGITVAKLSEAEVFVRAGVRSVLVAYPLIGADKLARFARLHQEAEMTAVVDSPEGAAGLSQIGISSGKAVPMLIEIDGGLHRGGRQPGEDAVSFAKQLSGMPGLELKGIMGYFGTIYGRAGEEELREAVREEVSLLSKIVTDFRNEGLPVEIVSTGSTPAAIMGGELKAAATEVRAGNYIFMDASGMGLGIAREEDCALRVIATVVSLPLPGLATIDAGTKTLSSDKGHNRPGFGMITGHPDIEITGLNEEHGFLSYDPSMVSLAIGERLEIIPNHSCVIPNLAHQVYTARKGKTTGTLRIDAKGCSY</sequence>
<dbReference type="Proteomes" id="UP000092573">
    <property type="component" value="Chromosome"/>
</dbReference>
<protein>
    <submittedName>
        <fullName evidence="4">Amino acid processing protein</fullName>
    </submittedName>
</protein>
<dbReference type="GO" id="GO:0008721">
    <property type="term" value="F:D-serine ammonia-lyase activity"/>
    <property type="evidence" value="ECO:0007669"/>
    <property type="project" value="TreeGrafter"/>
</dbReference>
<dbReference type="InterPro" id="IPR029066">
    <property type="entry name" value="PLP-binding_barrel"/>
</dbReference>
<dbReference type="InterPro" id="IPR026956">
    <property type="entry name" value="D-ser_dehydrat-like_dom"/>
</dbReference>
<dbReference type="Pfam" id="PF14031">
    <property type="entry name" value="D-ser_dehydrat"/>
    <property type="match status" value="1"/>
</dbReference>
<organism evidence="4 5">
    <name type="scientific">Paenibacillus yonginensis</name>
    <dbReference type="NCBI Taxonomy" id="1462996"/>
    <lineage>
        <taxon>Bacteria</taxon>
        <taxon>Bacillati</taxon>
        <taxon>Bacillota</taxon>
        <taxon>Bacilli</taxon>
        <taxon>Bacillales</taxon>
        <taxon>Paenibacillaceae</taxon>
        <taxon>Paenibacillus</taxon>
    </lineage>
</organism>
<reference evidence="4 5" key="1">
    <citation type="submission" date="2016-01" db="EMBL/GenBank/DDBJ databases">
        <title>Complete Genome Sequence of Paenibacillus yonginensis DCY84, a novel Plant Growth-Promoting Bacteria with Elicitation of Induced Systemic Resistance.</title>
        <authorList>
            <person name="Kim Y.J."/>
            <person name="Yang D.C."/>
            <person name="Sukweenadhi J."/>
        </authorList>
    </citation>
    <scope>NUCLEOTIDE SEQUENCE [LARGE SCALE GENOMIC DNA]</scope>
    <source>
        <strain evidence="4 5">DCY84</strain>
    </source>
</reference>
<keyword evidence="5" id="KW-1185">Reference proteome</keyword>
<dbReference type="Pfam" id="PF01168">
    <property type="entry name" value="Ala_racemase_N"/>
    <property type="match status" value="1"/>
</dbReference>
<evidence type="ECO:0000256" key="1">
    <source>
        <dbReference type="ARBA" id="ARBA00005323"/>
    </source>
</evidence>
<dbReference type="Gene3D" id="3.20.20.10">
    <property type="entry name" value="Alanine racemase"/>
    <property type="match status" value="1"/>
</dbReference>
<dbReference type="PANTHER" id="PTHR28004:SF2">
    <property type="entry name" value="D-SERINE DEHYDRATASE"/>
    <property type="match status" value="1"/>
</dbReference>